<gene>
    <name evidence="2" type="ORF">OMP38_08365</name>
</gene>
<proteinExistence type="predicted"/>
<dbReference type="Proteomes" id="UP001153387">
    <property type="component" value="Unassembled WGS sequence"/>
</dbReference>
<dbReference type="Pfam" id="PF14375">
    <property type="entry name" value="Cys_rich_CWC"/>
    <property type="match status" value="1"/>
</dbReference>
<feature type="region of interest" description="Disordered" evidence="1">
    <location>
        <begin position="1"/>
        <end position="21"/>
    </location>
</feature>
<organism evidence="2 3">
    <name type="scientific">Cohnella ginsengisoli</name>
    <dbReference type="NCBI Taxonomy" id="425004"/>
    <lineage>
        <taxon>Bacteria</taxon>
        <taxon>Bacillati</taxon>
        <taxon>Bacillota</taxon>
        <taxon>Bacilli</taxon>
        <taxon>Bacillales</taxon>
        <taxon>Paenibacillaceae</taxon>
        <taxon>Cohnella</taxon>
    </lineage>
</organism>
<dbReference type="AlphaFoldDB" id="A0A9X4KFK1"/>
<comment type="caution">
    <text evidence="2">The sequence shown here is derived from an EMBL/GenBank/DDBJ whole genome shotgun (WGS) entry which is preliminary data.</text>
</comment>
<sequence length="80" mass="8359">MMTDKTNDLSGDTGRMSSDNTDRDCCPLCGGPNGCAIEAGREVESCWCMRRAIGEDVLASVPLSLRGRTCICPACAAGGK</sequence>
<dbReference type="EMBL" id="JAPDHZ010000002">
    <property type="protein sequence ID" value="MDG0790876.1"/>
    <property type="molecule type" value="Genomic_DNA"/>
</dbReference>
<protein>
    <submittedName>
        <fullName evidence="2">Cysteine-rich CWC family protein</fullName>
    </submittedName>
</protein>
<keyword evidence="3" id="KW-1185">Reference proteome</keyword>
<evidence type="ECO:0000313" key="2">
    <source>
        <dbReference type="EMBL" id="MDG0790876.1"/>
    </source>
</evidence>
<name>A0A9X4KFK1_9BACL</name>
<dbReference type="RefSeq" id="WP_277564666.1">
    <property type="nucleotide sequence ID" value="NZ_JAPDHZ010000002.1"/>
</dbReference>
<accession>A0A9X4KFK1</accession>
<dbReference type="InterPro" id="IPR032720">
    <property type="entry name" value="Cys_rich_CWC"/>
</dbReference>
<evidence type="ECO:0000256" key="1">
    <source>
        <dbReference type="SAM" id="MobiDB-lite"/>
    </source>
</evidence>
<reference evidence="2 3" key="1">
    <citation type="submission" date="2022-10" db="EMBL/GenBank/DDBJ databases">
        <title>Comparative genomic analysis of Cohnella hashimotonis sp. nov., isolated from the International Space Station.</title>
        <authorList>
            <person name="Simpson A."/>
            <person name="Venkateswaran K."/>
        </authorList>
    </citation>
    <scope>NUCLEOTIDE SEQUENCE [LARGE SCALE GENOMIC DNA]</scope>
    <source>
        <strain evidence="2 3">DSM 18997</strain>
    </source>
</reference>
<evidence type="ECO:0000313" key="3">
    <source>
        <dbReference type="Proteomes" id="UP001153387"/>
    </source>
</evidence>